<evidence type="ECO:0000313" key="13">
    <source>
        <dbReference type="Proteomes" id="UP000663891"/>
    </source>
</evidence>
<accession>A0A814DI88</accession>
<dbReference type="HAMAP" id="MF_00692">
    <property type="entry name" value="SelO"/>
    <property type="match status" value="1"/>
</dbReference>
<feature type="chain" id="PRO_5035683841" description="Selenoprotein O" evidence="10">
    <location>
        <begin position="20"/>
        <end position="489"/>
    </location>
</feature>
<reference evidence="11" key="1">
    <citation type="submission" date="2021-02" db="EMBL/GenBank/DDBJ databases">
        <authorList>
            <person name="Nowell W R."/>
        </authorList>
    </citation>
    <scope>NUCLEOTIDE SEQUENCE</scope>
</reference>
<evidence type="ECO:0000256" key="5">
    <source>
        <dbReference type="ARBA" id="ARBA00022723"/>
    </source>
</evidence>
<evidence type="ECO:0000256" key="4">
    <source>
        <dbReference type="ARBA" id="ARBA00022695"/>
    </source>
</evidence>
<evidence type="ECO:0000256" key="3">
    <source>
        <dbReference type="ARBA" id="ARBA00022679"/>
    </source>
</evidence>
<dbReference type="GO" id="GO:0046872">
    <property type="term" value="F:metal ion binding"/>
    <property type="evidence" value="ECO:0007669"/>
    <property type="project" value="UniProtKB-KW"/>
</dbReference>
<keyword evidence="3" id="KW-0808">Transferase</keyword>
<gene>
    <name evidence="12" type="ORF">OKA104_LOCUS7594</name>
    <name evidence="11" type="ORF">VCS650_LOCUS12345</name>
</gene>
<dbReference type="Pfam" id="PF02696">
    <property type="entry name" value="SelO"/>
    <property type="match status" value="1"/>
</dbReference>
<evidence type="ECO:0000256" key="2">
    <source>
        <dbReference type="ARBA" id="ARBA00009747"/>
    </source>
</evidence>
<dbReference type="PANTHER" id="PTHR32057:SF14">
    <property type="entry name" value="PROTEIN ADENYLYLTRANSFERASE SELO, MITOCHONDRIAL"/>
    <property type="match status" value="1"/>
</dbReference>
<evidence type="ECO:0000256" key="9">
    <source>
        <dbReference type="ARBA" id="ARBA00031547"/>
    </source>
</evidence>
<keyword evidence="4" id="KW-0548">Nucleotidyltransferase</keyword>
<dbReference type="Proteomes" id="UP000663891">
    <property type="component" value="Unassembled WGS sequence"/>
</dbReference>
<evidence type="ECO:0000313" key="12">
    <source>
        <dbReference type="EMBL" id="CAF3620387.1"/>
    </source>
</evidence>
<evidence type="ECO:0000313" key="11">
    <source>
        <dbReference type="EMBL" id="CAF0956187.1"/>
    </source>
</evidence>
<keyword evidence="7" id="KW-0067">ATP-binding</keyword>
<evidence type="ECO:0000256" key="7">
    <source>
        <dbReference type="ARBA" id="ARBA00022840"/>
    </source>
</evidence>
<comment type="cofactor">
    <cofactor evidence="1">
        <name>Mg(2+)</name>
        <dbReference type="ChEBI" id="CHEBI:18420"/>
    </cofactor>
</comment>
<evidence type="ECO:0000256" key="8">
    <source>
        <dbReference type="ARBA" id="ARBA00022842"/>
    </source>
</evidence>
<dbReference type="AlphaFoldDB" id="A0A814DI88"/>
<dbReference type="OrthoDB" id="10254721at2759"/>
<dbReference type="EMBL" id="CAJOAY010000295">
    <property type="protein sequence ID" value="CAF3620387.1"/>
    <property type="molecule type" value="Genomic_DNA"/>
</dbReference>
<feature type="signal peptide" evidence="10">
    <location>
        <begin position="1"/>
        <end position="19"/>
    </location>
</feature>
<evidence type="ECO:0000256" key="6">
    <source>
        <dbReference type="ARBA" id="ARBA00022741"/>
    </source>
</evidence>
<dbReference type="GO" id="GO:0070733">
    <property type="term" value="F:AMPylase activity"/>
    <property type="evidence" value="ECO:0007669"/>
    <property type="project" value="TreeGrafter"/>
</dbReference>
<dbReference type="Proteomes" id="UP000663881">
    <property type="component" value="Unassembled WGS sequence"/>
</dbReference>
<keyword evidence="8" id="KW-0460">Magnesium</keyword>
<organism evidence="11 13">
    <name type="scientific">Adineta steineri</name>
    <dbReference type="NCBI Taxonomy" id="433720"/>
    <lineage>
        <taxon>Eukaryota</taxon>
        <taxon>Metazoa</taxon>
        <taxon>Spiralia</taxon>
        <taxon>Gnathifera</taxon>
        <taxon>Rotifera</taxon>
        <taxon>Eurotatoria</taxon>
        <taxon>Bdelloidea</taxon>
        <taxon>Adinetida</taxon>
        <taxon>Adinetidae</taxon>
        <taxon>Adineta</taxon>
    </lineage>
</organism>
<proteinExistence type="inferred from homology"/>
<dbReference type="PANTHER" id="PTHR32057">
    <property type="entry name" value="PROTEIN ADENYLYLTRANSFERASE SELO, MITOCHONDRIAL"/>
    <property type="match status" value="1"/>
</dbReference>
<keyword evidence="10" id="KW-0732">Signal</keyword>
<name>A0A814DI88_9BILA</name>
<dbReference type="EMBL" id="CAJNON010000095">
    <property type="protein sequence ID" value="CAF0956187.1"/>
    <property type="molecule type" value="Genomic_DNA"/>
</dbReference>
<dbReference type="GO" id="GO:0005524">
    <property type="term" value="F:ATP binding"/>
    <property type="evidence" value="ECO:0007669"/>
    <property type="project" value="UniProtKB-KW"/>
</dbReference>
<keyword evidence="5" id="KW-0479">Metal-binding</keyword>
<protein>
    <recommendedName>
        <fullName evidence="9">Selenoprotein O</fullName>
    </recommendedName>
</protein>
<evidence type="ECO:0000256" key="1">
    <source>
        <dbReference type="ARBA" id="ARBA00001946"/>
    </source>
</evidence>
<comment type="similarity">
    <text evidence="2">Belongs to the SELO family.</text>
</comment>
<sequence>MFVLSLVYLLIFFIFNVETFLHFNNNTYVEQLSSNYFYSSIKPKPVPEPYLISINDELMNLLSLSMIDRKQMAELLSGNKLLSGSKPVAMIYAGHQFGYFTSQLGDGRAILLGQFNQWAFHAKGTGPTQYSRGGDGRAVLRSSIREYLVSEAMFHLGIETTRALSLVGSVNLPVYRETIETAAIVVRVAPIAAFVRMGTFEIFSVRGQYEQVRQLADFVINNMYYKPKLDKYRYNHLLIDIAHRTGILIAHWQAFGFTHGVLNTDNMNVIGSTIDYGPFGFVEDKIYGYVPNHSDDEGRYAFDRQPSIGAWNLAKLRLALNTLIDTTKHVNEQNEFWLYFNRTYDKLMRQKLGLTFYLQSDKWLYEEILRLLDLYHIDYTKFWRELADDIIPNEIQQESWFNVYKQRLAEEGSYAKKIRRERMNRINPKYILRSYMAQIAIEKAQQGDFNEIDRLLHLLRRPYDEQPDMNDYAKTSPEWAKKLIISCSS</sequence>
<dbReference type="InterPro" id="IPR003846">
    <property type="entry name" value="SelO"/>
</dbReference>
<evidence type="ECO:0000256" key="10">
    <source>
        <dbReference type="SAM" id="SignalP"/>
    </source>
</evidence>
<keyword evidence="6" id="KW-0547">Nucleotide-binding</keyword>
<comment type="caution">
    <text evidence="11">The sequence shown here is derived from an EMBL/GenBank/DDBJ whole genome shotgun (WGS) entry which is preliminary data.</text>
</comment>
<dbReference type="NCBIfam" id="NF000658">
    <property type="entry name" value="PRK00029.1"/>
    <property type="match status" value="1"/>
</dbReference>